<dbReference type="PANTHER" id="PTHR46268">
    <property type="entry name" value="STRESS RESPONSE PROTEIN NHAX"/>
    <property type="match status" value="1"/>
</dbReference>
<dbReference type="RefSeq" id="WP_165276618.1">
    <property type="nucleotide sequence ID" value="NZ_JAUZQE010000012.1"/>
</dbReference>
<dbReference type="PRINTS" id="PR01438">
    <property type="entry name" value="UNVRSLSTRESS"/>
</dbReference>
<name>A0ABU1D5M6_9BURK</name>
<comment type="caution">
    <text evidence="3">The sequence shown here is derived from an EMBL/GenBank/DDBJ whole genome shotgun (WGS) entry which is preliminary data.</text>
</comment>
<evidence type="ECO:0000256" key="1">
    <source>
        <dbReference type="ARBA" id="ARBA00008791"/>
    </source>
</evidence>
<dbReference type="Gene3D" id="3.40.50.620">
    <property type="entry name" value="HUPs"/>
    <property type="match status" value="1"/>
</dbReference>
<dbReference type="EMBL" id="JAUZQE010000012">
    <property type="protein sequence ID" value="MDR4125724.1"/>
    <property type="molecule type" value="Genomic_DNA"/>
</dbReference>
<evidence type="ECO:0000313" key="4">
    <source>
        <dbReference type="Proteomes" id="UP001232156"/>
    </source>
</evidence>
<dbReference type="InterPro" id="IPR014729">
    <property type="entry name" value="Rossmann-like_a/b/a_fold"/>
</dbReference>
<accession>A0ABU1D5M6</accession>
<evidence type="ECO:0000313" key="3">
    <source>
        <dbReference type="EMBL" id="MDR4125724.1"/>
    </source>
</evidence>
<feature type="domain" description="UspA" evidence="2">
    <location>
        <begin position="1"/>
        <end position="141"/>
    </location>
</feature>
<organism evidence="3 4">
    <name type="scientific">Yanghanlia caeni</name>
    <dbReference type="NCBI Taxonomy" id="3064283"/>
    <lineage>
        <taxon>Bacteria</taxon>
        <taxon>Pseudomonadati</taxon>
        <taxon>Pseudomonadota</taxon>
        <taxon>Betaproteobacteria</taxon>
        <taxon>Burkholderiales</taxon>
        <taxon>Alcaligenaceae</taxon>
        <taxon>Yanghanlia</taxon>
    </lineage>
</organism>
<proteinExistence type="inferred from homology"/>
<dbReference type="Proteomes" id="UP001232156">
    <property type="component" value="Unassembled WGS sequence"/>
</dbReference>
<dbReference type="InterPro" id="IPR006016">
    <property type="entry name" value="UspA"/>
</dbReference>
<keyword evidence="4" id="KW-1185">Reference proteome</keyword>
<protein>
    <submittedName>
        <fullName evidence="3">Universal stress protein</fullName>
    </submittedName>
</protein>
<comment type="similarity">
    <text evidence="1">Belongs to the universal stress protein A family.</text>
</comment>
<dbReference type="Pfam" id="PF00582">
    <property type="entry name" value="Usp"/>
    <property type="match status" value="1"/>
</dbReference>
<dbReference type="SUPFAM" id="SSF52402">
    <property type="entry name" value="Adenine nucleotide alpha hydrolases-like"/>
    <property type="match status" value="1"/>
</dbReference>
<reference evidence="3 4" key="1">
    <citation type="submission" date="2023-08" db="EMBL/GenBank/DDBJ databases">
        <title>Alcaligenaceae gen. nov., a novel taxon isolated from the sludge of Yixing Pesticide Factory.</title>
        <authorList>
            <person name="Ruan L."/>
        </authorList>
    </citation>
    <scope>NUCLEOTIDE SEQUENCE [LARGE SCALE GENOMIC DNA]</scope>
    <source>
        <strain evidence="3 4">LG-2</strain>
    </source>
</reference>
<dbReference type="CDD" id="cd00293">
    <property type="entry name" value="USP-like"/>
    <property type="match status" value="1"/>
</dbReference>
<dbReference type="InterPro" id="IPR006015">
    <property type="entry name" value="Universal_stress_UspA"/>
</dbReference>
<evidence type="ECO:0000259" key="2">
    <source>
        <dbReference type="Pfam" id="PF00582"/>
    </source>
</evidence>
<sequence length="141" mass="15153">MQTILLPVDGSENSSRAVKRAIEIVKEYGDAKLLLVTAYPPIVSGNVRRFFSADEIQAFYQDEGRTALAPAKALLDEAGIDYEEEVLVGPVAQTIADYAKKKQVDTIIMGTRGLGTVTGMVLGSVTTKVLSLVDVPVLLVK</sequence>
<dbReference type="PANTHER" id="PTHR46268:SF6">
    <property type="entry name" value="UNIVERSAL STRESS PROTEIN UP12"/>
    <property type="match status" value="1"/>
</dbReference>
<gene>
    <name evidence="3" type="ORF">Q8947_06965</name>
</gene>